<keyword evidence="3" id="KW-1185">Reference proteome</keyword>
<sequence>MDQTIRNLIYSYTAGNSRQALLVYRPRLASLRSRTRLDRHRTLPSDIVEEEHDKSLAATNTGGRASARASQRKPKTTLLARETNRPFFGLTQVCHLLRQEFRPMYMQRQEIGMDLLQVVPYLDTFYPEAAGLVKGLSTSNDRKIDMPFTGNLTIAVGDKVKDIEKAADGVDVLPLLDIWANSFKIEAGFGRYMQAHYDATADGEAKDL</sequence>
<gene>
    <name evidence="2" type="ORF">SLS59_007371</name>
</gene>
<accession>A0ABR3R0A3</accession>
<dbReference type="Proteomes" id="UP001521222">
    <property type="component" value="Unassembled WGS sequence"/>
</dbReference>
<reference evidence="2 3" key="1">
    <citation type="submission" date="2024-02" db="EMBL/GenBank/DDBJ databases">
        <title>De novo assembly and annotation of 12 fungi associated with fruit tree decline syndrome in Ontario, Canada.</title>
        <authorList>
            <person name="Sulman M."/>
            <person name="Ellouze W."/>
            <person name="Ilyukhin E."/>
        </authorList>
    </citation>
    <scope>NUCLEOTIDE SEQUENCE [LARGE SCALE GENOMIC DNA]</scope>
    <source>
        <strain evidence="2 3">M97-236</strain>
    </source>
</reference>
<feature type="region of interest" description="Disordered" evidence="1">
    <location>
        <begin position="43"/>
        <end position="75"/>
    </location>
</feature>
<comment type="caution">
    <text evidence="2">The sequence shown here is derived from an EMBL/GenBank/DDBJ whole genome shotgun (WGS) entry which is preliminary data.</text>
</comment>
<name>A0ABR3R0A3_9PLEO</name>
<protein>
    <submittedName>
        <fullName evidence="2">Uncharacterized protein</fullName>
    </submittedName>
</protein>
<organism evidence="2 3">
    <name type="scientific">Nothophoma quercina</name>
    <dbReference type="NCBI Taxonomy" id="749835"/>
    <lineage>
        <taxon>Eukaryota</taxon>
        <taxon>Fungi</taxon>
        <taxon>Dikarya</taxon>
        <taxon>Ascomycota</taxon>
        <taxon>Pezizomycotina</taxon>
        <taxon>Dothideomycetes</taxon>
        <taxon>Pleosporomycetidae</taxon>
        <taxon>Pleosporales</taxon>
        <taxon>Pleosporineae</taxon>
        <taxon>Didymellaceae</taxon>
        <taxon>Nothophoma</taxon>
    </lineage>
</organism>
<evidence type="ECO:0000313" key="3">
    <source>
        <dbReference type="Proteomes" id="UP001521222"/>
    </source>
</evidence>
<evidence type="ECO:0000313" key="2">
    <source>
        <dbReference type="EMBL" id="KAL1597673.1"/>
    </source>
</evidence>
<evidence type="ECO:0000256" key="1">
    <source>
        <dbReference type="SAM" id="MobiDB-lite"/>
    </source>
</evidence>
<dbReference type="EMBL" id="JAKIXB020000025">
    <property type="protein sequence ID" value="KAL1597673.1"/>
    <property type="molecule type" value="Genomic_DNA"/>
</dbReference>
<proteinExistence type="predicted"/>